<dbReference type="PANTHER" id="PTHR33103">
    <property type="entry name" value="OS01G0153900 PROTEIN"/>
    <property type="match status" value="1"/>
</dbReference>
<organism evidence="1 2">
    <name type="scientific">Capsella rubella</name>
    <dbReference type="NCBI Taxonomy" id="81985"/>
    <lineage>
        <taxon>Eukaryota</taxon>
        <taxon>Viridiplantae</taxon>
        <taxon>Streptophyta</taxon>
        <taxon>Embryophyta</taxon>
        <taxon>Tracheophyta</taxon>
        <taxon>Spermatophyta</taxon>
        <taxon>Magnoliopsida</taxon>
        <taxon>eudicotyledons</taxon>
        <taxon>Gunneridae</taxon>
        <taxon>Pentapetalae</taxon>
        <taxon>rosids</taxon>
        <taxon>malvids</taxon>
        <taxon>Brassicales</taxon>
        <taxon>Brassicaceae</taxon>
        <taxon>Camelineae</taxon>
        <taxon>Capsella</taxon>
    </lineage>
</organism>
<gene>
    <name evidence="1" type="ORF">CARUB_v10011222mg</name>
</gene>
<dbReference type="AlphaFoldDB" id="R0I517"/>
<dbReference type="Proteomes" id="UP000029121">
    <property type="component" value="Unassembled WGS sequence"/>
</dbReference>
<proteinExistence type="predicted"/>
<name>R0I517_9BRAS</name>
<dbReference type="InterPro" id="IPR007750">
    <property type="entry name" value="DUF674"/>
</dbReference>
<reference evidence="2" key="1">
    <citation type="journal article" date="2013" name="Nat. Genet.">
        <title>The Capsella rubella genome and the genomic consequences of rapid mating system evolution.</title>
        <authorList>
            <person name="Slotte T."/>
            <person name="Hazzouri K.M."/>
            <person name="Agren J.A."/>
            <person name="Koenig D."/>
            <person name="Maumus F."/>
            <person name="Guo Y.L."/>
            <person name="Steige K."/>
            <person name="Platts A.E."/>
            <person name="Escobar J.S."/>
            <person name="Newman L.K."/>
            <person name="Wang W."/>
            <person name="Mandakova T."/>
            <person name="Vello E."/>
            <person name="Smith L.M."/>
            <person name="Henz S.R."/>
            <person name="Steffen J."/>
            <person name="Takuno S."/>
            <person name="Brandvain Y."/>
            <person name="Coop G."/>
            <person name="Andolfatto P."/>
            <person name="Hu T.T."/>
            <person name="Blanchette M."/>
            <person name="Clark R.M."/>
            <person name="Quesneville H."/>
            <person name="Nordborg M."/>
            <person name="Gaut B.S."/>
            <person name="Lysak M.A."/>
            <person name="Jenkins J."/>
            <person name="Grimwood J."/>
            <person name="Chapman J."/>
            <person name="Prochnik S."/>
            <person name="Shu S."/>
            <person name="Rokhsar D."/>
            <person name="Schmutz J."/>
            <person name="Weigel D."/>
            <person name="Wright S.I."/>
        </authorList>
    </citation>
    <scope>NUCLEOTIDE SEQUENCE [LARGE SCALE GENOMIC DNA]</scope>
    <source>
        <strain evidence="2">cv. Monte Gargano</strain>
    </source>
</reference>
<sequence>MAGTESSEKPIFKLTLLVDTEKNKVVLAEVGKDFVDVLFGFLALPMGTIVRLLEKYKENPAPIGCFSHLYKSVVDMDKDDFMTEACKDLLLYPRHVKEKLCRQLKINIDDDDHRSNLRTDDECKVPEGGCDEFFVTPKKAFIITDNMDEVKHASMIHAGGTLLRLGYNDLSMLKTMSVDVNHEEKHISCGVPTSLHDMPTLRVKDEGEAGPDGVVSLTAFIRKQDMKILYAESGKDFVDLVFSFLAIPLESVWEVTGGNFELGCVGNFCKSMKTLSSSGGNASSYTCILPREYRLYKSLLGACYRNDDDSFKLIPHSSSGIEKRGATYIDSDGQTICIPKSSVEFYDFKQYYRVIIPDEFVDEPPGPVSFLVECPTVPVSSGFVKSGEPYVIFDDLTIPDANSWSTLSLLKKLDTNLDDIEKQVINITEAEYISDLKRFFPKDSKLETLNILFLSSRFLLGGSSMAGAESSEKPVFSLRLLVDKKKNKVVLAEAGCFNNLYKSVVDMGTANFMTEACKDLLLYPRSLMDNQRRGLNLNIDDIEILKDYTCPNHYLYYSNFRSSRCGFCGALMTKEFKPDEEIFVSHKPLFTITDNLKVGFTSISHTLKTLKVSGYSGADQLHGMHVEVDHEKVLALLKCLFSSDTPLTDVFLKKDRSCVISKVLNMSSLAVQEKSGGLIQSNNVMSVSVFTRKLDKKVLYIESEKDFVDLLLTFLVLPLNSAWKLAGSNLVLGCIDNLCESFKSLSSIEVRNALNNKCMLPWYYSCQQPLLDVCYADRDTNSVLKDYILVKPRDPKCGDIAEVGGYSGFVKRGTMFMVSDDLTITPMDLLSAICSLKKWNLDFDDMEERVITISTAEAIRLLRASLVTSNALNTVFESLLLKKPKEEI</sequence>
<dbReference type="eggNOG" id="ENOG502RI50">
    <property type="taxonomic scope" value="Eukaryota"/>
</dbReference>
<protein>
    <recommendedName>
        <fullName evidence="3">DUF674 domain-containing protein</fullName>
    </recommendedName>
</protein>
<dbReference type="Pfam" id="PF05056">
    <property type="entry name" value="DUF674"/>
    <property type="match status" value="3"/>
</dbReference>
<dbReference type="EMBL" id="KB870805">
    <property type="protein sequence ID" value="EOA37384.1"/>
    <property type="molecule type" value="Genomic_DNA"/>
</dbReference>
<evidence type="ECO:0008006" key="3">
    <source>
        <dbReference type="Google" id="ProtNLM"/>
    </source>
</evidence>
<evidence type="ECO:0000313" key="1">
    <source>
        <dbReference type="EMBL" id="EOA37384.1"/>
    </source>
</evidence>
<evidence type="ECO:0000313" key="2">
    <source>
        <dbReference type="Proteomes" id="UP000029121"/>
    </source>
</evidence>
<dbReference type="PANTHER" id="PTHR33103:SF27">
    <property type="entry name" value="OS04G0594700 PROTEIN"/>
    <property type="match status" value="1"/>
</dbReference>
<accession>R0I517</accession>
<keyword evidence="2" id="KW-1185">Reference proteome</keyword>